<keyword evidence="4 6" id="KW-1133">Transmembrane helix</keyword>
<proteinExistence type="inferred from homology"/>
<protein>
    <submittedName>
        <fullName evidence="8">ABC transporter</fullName>
    </submittedName>
</protein>
<dbReference type="PANTHER" id="PTHR30177:SF32">
    <property type="entry name" value="GLYCINE BETAINE UPTAKE SYSTEM PERMEASE PROTEIN YEHW"/>
    <property type="match status" value="1"/>
</dbReference>
<evidence type="ECO:0000313" key="9">
    <source>
        <dbReference type="Proteomes" id="UP000241346"/>
    </source>
</evidence>
<dbReference type="Gene3D" id="1.10.3720.10">
    <property type="entry name" value="MetI-like"/>
    <property type="match status" value="1"/>
</dbReference>
<feature type="transmembrane region" description="Helical" evidence="6">
    <location>
        <begin position="189"/>
        <end position="215"/>
    </location>
</feature>
<dbReference type="Proteomes" id="UP000241346">
    <property type="component" value="Unassembled WGS sequence"/>
</dbReference>
<comment type="subcellular location">
    <subcellularLocation>
        <location evidence="1 6">Cell membrane</location>
        <topology evidence="1 6">Multi-pass membrane protein</topology>
    </subcellularLocation>
</comment>
<dbReference type="PANTHER" id="PTHR30177">
    <property type="entry name" value="GLYCINE BETAINE/L-PROLINE TRANSPORT SYSTEM PERMEASE PROTEIN PROW"/>
    <property type="match status" value="1"/>
</dbReference>
<dbReference type="PROSITE" id="PS50928">
    <property type="entry name" value="ABC_TM1"/>
    <property type="match status" value="1"/>
</dbReference>
<name>A0A2T3NMP2_9GAMM</name>
<sequence>MGILALLAFRIELIEPLLAYFNHIDAPVIYYRDTFTNLIFWHMLVVFLAIGAATIIALVCGILVTRGSGKDFLPLARAVANLGQTFPPVAVLALAIPSLGFGLKPTLVALFLYGLLPIFENTVTGLQQTPKSVLEAAKGMGMSKFQQLCQVELPLALPIIISGIRTSLIISIGTATIGSTVASKGLGEVIIAGLLTDNMAFILQGGILVALIAIITDQVFVKLESRFSY</sequence>
<evidence type="ECO:0000259" key="7">
    <source>
        <dbReference type="PROSITE" id="PS50928"/>
    </source>
</evidence>
<keyword evidence="5 6" id="KW-0472">Membrane</keyword>
<comment type="caution">
    <text evidence="8">The sequence shown here is derived from an EMBL/GenBank/DDBJ whole genome shotgun (WGS) entry which is preliminary data.</text>
</comment>
<dbReference type="InterPro" id="IPR035906">
    <property type="entry name" value="MetI-like_sf"/>
</dbReference>
<dbReference type="InterPro" id="IPR000515">
    <property type="entry name" value="MetI-like"/>
</dbReference>
<keyword evidence="3 6" id="KW-0812">Transmembrane</keyword>
<feature type="transmembrane region" description="Helical" evidence="6">
    <location>
        <begin position="155"/>
        <end position="177"/>
    </location>
</feature>
<feature type="domain" description="ABC transmembrane type-1" evidence="7">
    <location>
        <begin position="39"/>
        <end position="220"/>
    </location>
</feature>
<dbReference type="EMBL" id="PYMB01000001">
    <property type="protein sequence ID" value="PSW16749.1"/>
    <property type="molecule type" value="Genomic_DNA"/>
</dbReference>
<dbReference type="GO" id="GO:0005886">
    <property type="term" value="C:plasma membrane"/>
    <property type="evidence" value="ECO:0007669"/>
    <property type="project" value="UniProtKB-SubCell"/>
</dbReference>
<evidence type="ECO:0000256" key="1">
    <source>
        <dbReference type="ARBA" id="ARBA00004651"/>
    </source>
</evidence>
<dbReference type="AlphaFoldDB" id="A0A2T3NMP2"/>
<dbReference type="FunFam" id="1.10.3720.10:FF:000001">
    <property type="entry name" value="Glycine betaine ABC transporter, permease"/>
    <property type="match status" value="1"/>
</dbReference>
<evidence type="ECO:0000313" key="8">
    <source>
        <dbReference type="EMBL" id="PSW16749.1"/>
    </source>
</evidence>
<organism evidence="8 9">
    <name type="scientific">Photobacterium rosenbergii</name>
    <dbReference type="NCBI Taxonomy" id="294936"/>
    <lineage>
        <taxon>Bacteria</taxon>
        <taxon>Pseudomonadati</taxon>
        <taxon>Pseudomonadota</taxon>
        <taxon>Gammaproteobacteria</taxon>
        <taxon>Vibrionales</taxon>
        <taxon>Vibrionaceae</taxon>
        <taxon>Photobacterium</taxon>
    </lineage>
</organism>
<reference evidence="8 9" key="1">
    <citation type="submission" date="2018-03" db="EMBL/GenBank/DDBJ databases">
        <title>Whole genome sequencing of Histamine producing bacteria.</title>
        <authorList>
            <person name="Butler K."/>
        </authorList>
    </citation>
    <scope>NUCLEOTIDE SEQUENCE [LARGE SCALE GENOMIC DNA]</scope>
    <source>
        <strain evidence="8 9">DSM 19138</strain>
    </source>
</reference>
<dbReference type="CDD" id="cd06261">
    <property type="entry name" value="TM_PBP2"/>
    <property type="match status" value="1"/>
</dbReference>
<evidence type="ECO:0000256" key="4">
    <source>
        <dbReference type="ARBA" id="ARBA00022989"/>
    </source>
</evidence>
<dbReference type="OrthoDB" id="9801163at2"/>
<dbReference type="GO" id="GO:0055085">
    <property type="term" value="P:transmembrane transport"/>
    <property type="evidence" value="ECO:0007669"/>
    <property type="project" value="InterPro"/>
</dbReference>
<accession>A0A2T3NMP2</accession>
<evidence type="ECO:0000256" key="3">
    <source>
        <dbReference type="ARBA" id="ARBA00022692"/>
    </source>
</evidence>
<dbReference type="InterPro" id="IPR051204">
    <property type="entry name" value="ABC_transp_perm/SBD"/>
</dbReference>
<evidence type="ECO:0000256" key="5">
    <source>
        <dbReference type="ARBA" id="ARBA00023136"/>
    </source>
</evidence>
<dbReference type="GO" id="GO:0031460">
    <property type="term" value="P:glycine betaine transport"/>
    <property type="evidence" value="ECO:0007669"/>
    <property type="project" value="UniProtKB-ARBA"/>
</dbReference>
<comment type="similarity">
    <text evidence="6">Belongs to the binding-protein-dependent transport system permease family.</text>
</comment>
<keyword evidence="2 6" id="KW-0813">Transport</keyword>
<evidence type="ECO:0000256" key="6">
    <source>
        <dbReference type="RuleBase" id="RU363032"/>
    </source>
</evidence>
<evidence type="ECO:0000256" key="2">
    <source>
        <dbReference type="ARBA" id="ARBA00022448"/>
    </source>
</evidence>
<gene>
    <name evidence="8" type="ORF">C9J01_00600</name>
</gene>
<dbReference type="SUPFAM" id="SSF161098">
    <property type="entry name" value="MetI-like"/>
    <property type="match status" value="1"/>
</dbReference>
<dbReference type="Pfam" id="PF00528">
    <property type="entry name" value="BPD_transp_1"/>
    <property type="match status" value="1"/>
</dbReference>
<feature type="transmembrane region" description="Helical" evidence="6">
    <location>
        <begin position="38"/>
        <end position="64"/>
    </location>
</feature>